<dbReference type="VEuPathDB" id="FungiDB:SCHCODRAFT_02507474"/>
<evidence type="ECO:0000313" key="1">
    <source>
        <dbReference type="EMBL" id="EFI95345.1"/>
    </source>
</evidence>
<dbReference type="InParanoid" id="D8QA51"/>
<organism evidence="2">
    <name type="scientific">Schizophyllum commune (strain H4-8 / FGSC 9210)</name>
    <name type="common">Split gill fungus</name>
    <dbReference type="NCBI Taxonomy" id="578458"/>
    <lineage>
        <taxon>Eukaryota</taxon>
        <taxon>Fungi</taxon>
        <taxon>Dikarya</taxon>
        <taxon>Basidiomycota</taxon>
        <taxon>Agaricomycotina</taxon>
        <taxon>Agaricomycetes</taxon>
        <taxon>Agaricomycetidae</taxon>
        <taxon>Agaricales</taxon>
        <taxon>Schizophyllaceae</taxon>
        <taxon>Schizophyllum</taxon>
    </lineage>
</organism>
<dbReference type="AlphaFoldDB" id="D8QA51"/>
<evidence type="ECO:0000313" key="2">
    <source>
        <dbReference type="Proteomes" id="UP000007431"/>
    </source>
</evidence>
<sequence>MFFTLILSSDLDKVQPFIIFNTPMPRKSVNTLPSSPNATDTGNAMILAASPFQAHDAWTWHQCTLVSAKPDAVGTRIHFLTSAFEPAECLKPHQLSGNDRALDVDHHDAKARTGVYEILRSSYSAQVAIGPSSTSNHRLEPPPIGNVSAPSQNLLELSRADVHEGQLPIALNTFTFRS</sequence>
<dbReference type="OrthoDB" id="10481330at2759"/>
<feature type="non-terminal residue" evidence="1">
    <location>
        <position position="178"/>
    </location>
</feature>
<dbReference type="Proteomes" id="UP000007431">
    <property type="component" value="Unassembled WGS sequence"/>
</dbReference>
<keyword evidence="2" id="KW-1185">Reference proteome</keyword>
<dbReference type="EMBL" id="GL377308">
    <property type="protein sequence ID" value="EFI95345.1"/>
    <property type="molecule type" value="Genomic_DNA"/>
</dbReference>
<name>D8QA51_SCHCM</name>
<protein>
    <submittedName>
        <fullName evidence="1">Uncharacterized protein</fullName>
    </submittedName>
</protein>
<proteinExistence type="predicted"/>
<gene>
    <name evidence="1" type="ORF">SCHCODRAFT_110799</name>
</gene>
<dbReference type="KEGG" id="scm:SCHCO_02507474"/>
<reference evidence="1 2" key="1">
    <citation type="journal article" date="2010" name="Nat. Biotechnol.">
        <title>Genome sequence of the model mushroom Schizophyllum commune.</title>
        <authorList>
            <person name="Ohm R.A."/>
            <person name="de Jong J.F."/>
            <person name="Lugones L.G."/>
            <person name="Aerts A."/>
            <person name="Kothe E."/>
            <person name="Stajich J.E."/>
            <person name="de Vries R.P."/>
            <person name="Record E."/>
            <person name="Levasseur A."/>
            <person name="Baker S.E."/>
            <person name="Bartholomew K.A."/>
            <person name="Coutinho P.M."/>
            <person name="Erdmann S."/>
            <person name="Fowler T.J."/>
            <person name="Gathman A.C."/>
            <person name="Lombard V."/>
            <person name="Henrissat B."/>
            <person name="Knabe N."/>
            <person name="Kuees U."/>
            <person name="Lilly W.W."/>
            <person name="Lindquist E."/>
            <person name="Lucas S."/>
            <person name="Magnuson J.K."/>
            <person name="Piumi F."/>
            <person name="Raudaskoski M."/>
            <person name="Salamov A."/>
            <person name="Schmutz J."/>
            <person name="Schwarze F.W.M.R."/>
            <person name="vanKuyk P.A."/>
            <person name="Horton J.S."/>
            <person name="Grigoriev I.V."/>
            <person name="Woesten H.A.B."/>
        </authorList>
    </citation>
    <scope>NUCLEOTIDE SEQUENCE [LARGE SCALE GENOMIC DNA]</scope>
    <source>
        <strain evidence="2">H4-8 / FGSC 9210</strain>
    </source>
</reference>
<dbReference type="GeneID" id="9592423"/>
<accession>D8QA51</accession>
<dbReference type="HOGENOM" id="CLU_1511434_0_0_1"/>